<organism evidence="2 3">
    <name type="scientific">Arthrobacter glacialis</name>
    <dbReference type="NCBI Taxonomy" id="1664"/>
    <lineage>
        <taxon>Bacteria</taxon>
        <taxon>Bacillati</taxon>
        <taxon>Actinomycetota</taxon>
        <taxon>Actinomycetes</taxon>
        <taxon>Micrococcales</taxon>
        <taxon>Micrococcaceae</taxon>
        <taxon>Arthrobacter</taxon>
    </lineage>
</organism>
<dbReference type="InterPro" id="IPR016181">
    <property type="entry name" value="Acyl_CoA_acyltransferase"/>
</dbReference>
<accession>A0A2S3ZZR4</accession>
<dbReference type="Gene3D" id="3.40.630.30">
    <property type="match status" value="1"/>
</dbReference>
<dbReference type="InterPro" id="IPR000182">
    <property type="entry name" value="GNAT_dom"/>
</dbReference>
<dbReference type="SUPFAM" id="SSF55729">
    <property type="entry name" value="Acyl-CoA N-acyltransferases (Nat)"/>
    <property type="match status" value="1"/>
</dbReference>
<protein>
    <submittedName>
        <fullName evidence="2">N-acetyltransferase</fullName>
    </submittedName>
</protein>
<keyword evidence="3" id="KW-1185">Reference proteome</keyword>
<proteinExistence type="predicted"/>
<keyword evidence="2" id="KW-0808">Transferase</keyword>
<evidence type="ECO:0000313" key="3">
    <source>
        <dbReference type="Proteomes" id="UP000237061"/>
    </source>
</evidence>
<evidence type="ECO:0000313" key="2">
    <source>
        <dbReference type="EMBL" id="POH74377.1"/>
    </source>
</evidence>
<dbReference type="OrthoDB" id="4824241at2"/>
<dbReference type="RefSeq" id="WP_103465086.1">
    <property type="nucleotide sequence ID" value="NZ_PPXB01000020.1"/>
</dbReference>
<feature type="domain" description="N-acetyltransferase" evidence="1">
    <location>
        <begin position="173"/>
        <end position="224"/>
    </location>
</feature>
<dbReference type="Pfam" id="PF00583">
    <property type="entry name" value="Acetyltransf_1"/>
    <property type="match status" value="1"/>
</dbReference>
<evidence type="ECO:0000259" key="1">
    <source>
        <dbReference type="Pfam" id="PF00583"/>
    </source>
</evidence>
<gene>
    <name evidence="2" type="ORF">CVS27_06330</name>
</gene>
<sequence length="243" mass="26012">MTFDLSSSPIVRLAWERGLNLPADSLVNGNQSGRITHAVQSPSLTFIRLWDQSILTGPQHLLDVAESLDDDELSDHSIMLRLTKNDGGRGLGTQGLYYADDLALHQPADTVHVSTSSQAAQELEALCPPDDVNDVGLAHRAHKFTLMAHGEPDAGPLACSAYSEYQGLLAQVGTLVSPDFRRQGLGRLATSIAAHEALAAGLIVQWRADINNAAAHALATSMGFSVAGLQTQVSLQTDQTRRK</sequence>
<dbReference type="EMBL" id="PPXC01000004">
    <property type="protein sequence ID" value="POH74377.1"/>
    <property type="molecule type" value="Genomic_DNA"/>
</dbReference>
<comment type="caution">
    <text evidence="2">The sequence shown here is derived from an EMBL/GenBank/DDBJ whole genome shotgun (WGS) entry which is preliminary data.</text>
</comment>
<reference evidence="2 3" key="1">
    <citation type="submission" date="2018-01" db="EMBL/GenBank/DDBJ databases">
        <title>Arthrobacter sp. nov., from glaciers in China.</title>
        <authorList>
            <person name="Liu Q."/>
            <person name="Xin Y.-H."/>
        </authorList>
    </citation>
    <scope>NUCLEOTIDE SEQUENCE [LARGE SCALE GENOMIC DNA]</scope>
    <source>
        <strain evidence="2 3">HLT2-12-2</strain>
    </source>
</reference>
<dbReference type="GO" id="GO:0016740">
    <property type="term" value="F:transferase activity"/>
    <property type="evidence" value="ECO:0007669"/>
    <property type="project" value="UniProtKB-KW"/>
</dbReference>
<dbReference type="AlphaFoldDB" id="A0A2S3ZZR4"/>
<dbReference type="Proteomes" id="UP000237061">
    <property type="component" value="Unassembled WGS sequence"/>
</dbReference>
<name>A0A2S3ZZR4_ARTGL</name>